<keyword evidence="1" id="KW-0479">Metal-binding</keyword>
<evidence type="ECO:0000313" key="7">
    <source>
        <dbReference type="Proteomes" id="UP000284660"/>
    </source>
</evidence>
<dbReference type="GO" id="GO:0008733">
    <property type="term" value="F:L-arabinose isomerase activity"/>
    <property type="evidence" value="ECO:0007669"/>
    <property type="project" value="InterPro"/>
</dbReference>
<evidence type="ECO:0000313" key="6">
    <source>
        <dbReference type="EMBL" id="RHD74485.1"/>
    </source>
</evidence>
<protein>
    <submittedName>
        <fullName evidence="6">Arabinose isomerase</fullName>
    </submittedName>
</protein>
<reference evidence="6 7" key="1">
    <citation type="submission" date="2018-08" db="EMBL/GenBank/DDBJ databases">
        <title>A genome reference for cultivated species of the human gut microbiota.</title>
        <authorList>
            <person name="Zou Y."/>
            <person name="Xue W."/>
            <person name="Luo G."/>
        </authorList>
    </citation>
    <scope>NUCLEOTIDE SEQUENCE [LARGE SCALE GENOMIC DNA]</scope>
    <source>
        <strain evidence="6 7">AM30-4</strain>
    </source>
</reference>
<dbReference type="SUPFAM" id="SSF53743">
    <property type="entry name" value="FucI/AraA N-terminal and middle domains"/>
    <property type="match status" value="1"/>
</dbReference>
<keyword evidence="3" id="KW-0464">Manganese</keyword>
<dbReference type="EMBL" id="QSJN01000006">
    <property type="protein sequence ID" value="RHD74485.1"/>
    <property type="molecule type" value="Genomic_DNA"/>
</dbReference>
<name>A0A3R6BRV8_PARDI</name>
<dbReference type="CDD" id="cd00578">
    <property type="entry name" value="L-fuc_L-ara-isomerases"/>
    <property type="match status" value="1"/>
</dbReference>
<dbReference type="GO" id="GO:0005829">
    <property type="term" value="C:cytosol"/>
    <property type="evidence" value="ECO:0007669"/>
    <property type="project" value="TreeGrafter"/>
</dbReference>
<dbReference type="AlphaFoldDB" id="A0A3R6BRV8"/>
<accession>A0A3R6BRV8</accession>
<keyword evidence="2" id="KW-0054">Arabinose catabolism</keyword>
<dbReference type="PANTHER" id="PTHR38464:SF1">
    <property type="entry name" value="L-ARABINOSE ISOMERASE"/>
    <property type="match status" value="1"/>
</dbReference>
<dbReference type="InterPro" id="IPR009015">
    <property type="entry name" value="Fucose_isomerase_N/cen_sf"/>
</dbReference>
<evidence type="ECO:0000256" key="3">
    <source>
        <dbReference type="ARBA" id="ARBA00023211"/>
    </source>
</evidence>
<gene>
    <name evidence="6" type="ORF">DW782_11515</name>
</gene>
<comment type="caution">
    <text evidence="6">The sequence shown here is derived from an EMBL/GenBank/DDBJ whole genome shotgun (WGS) entry which is preliminary data.</text>
</comment>
<dbReference type="InterPro" id="IPR003762">
    <property type="entry name" value="Lara_isomerase"/>
</dbReference>
<evidence type="ECO:0000256" key="4">
    <source>
        <dbReference type="ARBA" id="ARBA00023235"/>
    </source>
</evidence>
<dbReference type="Gene3D" id="3.40.50.10940">
    <property type="match status" value="1"/>
</dbReference>
<dbReference type="InterPro" id="IPR004216">
    <property type="entry name" value="Fuc/Ara_isomerase_C"/>
</dbReference>
<organism evidence="6 7">
    <name type="scientific">Parabacteroides distasonis</name>
    <dbReference type="NCBI Taxonomy" id="823"/>
    <lineage>
        <taxon>Bacteria</taxon>
        <taxon>Pseudomonadati</taxon>
        <taxon>Bacteroidota</taxon>
        <taxon>Bacteroidia</taxon>
        <taxon>Bacteroidales</taxon>
        <taxon>Tannerellaceae</taxon>
        <taxon>Parabacteroides</taxon>
    </lineage>
</organism>
<dbReference type="GO" id="GO:0019569">
    <property type="term" value="P:L-arabinose catabolic process to D-xylulose 5-phosphate"/>
    <property type="evidence" value="ECO:0007669"/>
    <property type="project" value="TreeGrafter"/>
</dbReference>
<evidence type="ECO:0000256" key="1">
    <source>
        <dbReference type="ARBA" id="ARBA00022723"/>
    </source>
</evidence>
<proteinExistence type="predicted"/>
<dbReference type="Proteomes" id="UP000284660">
    <property type="component" value="Unassembled WGS sequence"/>
</dbReference>
<evidence type="ECO:0000256" key="2">
    <source>
        <dbReference type="ARBA" id="ARBA00022935"/>
    </source>
</evidence>
<dbReference type="GO" id="GO:0046872">
    <property type="term" value="F:metal ion binding"/>
    <property type="evidence" value="ECO:0007669"/>
    <property type="project" value="UniProtKB-KW"/>
</dbReference>
<dbReference type="PANTHER" id="PTHR38464">
    <property type="entry name" value="L-ARABINOSE ISOMERASE"/>
    <property type="match status" value="1"/>
</dbReference>
<evidence type="ECO:0000256" key="5">
    <source>
        <dbReference type="ARBA" id="ARBA00023277"/>
    </source>
</evidence>
<dbReference type="SUPFAM" id="SSF50443">
    <property type="entry name" value="FucI/AraA C-terminal domain-like"/>
    <property type="match status" value="1"/>
</dbReference>
<keyword evidence="5" id="KW-0119">Carbohydrate metabolism</keyword>
<keyword evidence="4 6" id="KW-0413">Isomerase</keyword>
<dbReference type="InterPro" id="IPR038583">
    <property type="entry name" value="AraA_N_sf"/>
</dbReference>
<dbReference type="RefSeq" id="WP_008780807.1">
    <property type="nucleotide sequence ID" value="NZ_CP054012.1"/>
</dbReference>
<sequence>MENKKINVGLVGMGLNTYWSQFEGLYERLCKYQKKIADSLTRPDISIINAGILDRPEEAKNIADVLSHENIEVLFVYISTYALSSTVLPLAQRLKVPIILLNIQPSSHIDYTYINSLGDRGLMTGEWLANCQACSVPEFANILIRSDLPFKIVTGYLEDNATWTELNDWLDATVVMAGMREHRMGILGHYYCGMLDVYSDISQQSSSFGTHIELLEMCELKAYRDVASDLEIKKKIMEFQRKFEVVAECEETELIRAARTSVALDKLIKSHQLGSMAYYYEGYPGNDYEDIVTSVIAGNTLLTGKNIPIAGECEVKNVQAMKILSLLKAGGSFSEFYAMDFKDDVILLGHDGPAHFAMSDGKVKLVPLPVYHGKPGKGLSIQMTVKNGPVTLLSVCEGKEGIFLLVAEGESVPGPVLEIGNTNSRYRFSCGVKSFMENWSKAGPSHHCAIGIGHLASKLEKTGFLLNIPVIKIA</sequence>